<dbReference type="InterPro" id="IPR013785">
    <property type="entry name" value="Aldolase_TIM"/>
</dbReference>
<evidence type="ECO:0000256" key="1">
    <source>
        <dbReference type="ARBA" id="ARBA00001947"/>
    </source>
</evidence>
<evidence type="ECO:0000313" key="5">
    <source>
        <dbReference type="EMBL" id="MFC5745630.1"/>
    </source>
</evidence>
<evidence type="ECO:0000256" key="4">
    <source>
        <dbReference type="ARBA" id="ARBA00022833"/>
    </source>
</evidence>
<dbReference type="InterPro" id="IPR008567">
    <property type="entry name" value="BKACE"/>
</dbReference>
<gene>
    <name evidence="5" type="ORF">ACFPZN_08435</name>
</gene>
<dbReference type="Proteomes" id="UP001596074">
    <property type="component" value="Unassembled WGS sequence"/>
</dbReference>
<dbReference type="PANTHER" id="PTHR37418:SF2">
    <property type="entry name" value="3-KETO-5-AMINOHEXANOATE CLEAVAGE ENZYME"/>
    <property type="match status" value="1"/>
</dbReference>
<keyword evidence="4" id="KW-0862">Zinc</keyword>
<evidence type="ECO:0000256" key="3">
    <source>
        <dbReference type="ARBA" id="ARBA00022723"/>
    </source>
</evidence>
<dbReference type="RefSeq" id="WP_378281255.1">
    <property type="nucleotide sequence ID" value="NZ_JBHSON010000009.1"/>
</dbReference>
<sequence>MNKLVIGVHPNENTMREPNGDVPWTPEEIARVAAECADAGASLMHYHARTPEGGADHSAAAYAEIARRVRSRCDILLAPSMANAPGGTVEERLANVAGTAGDPVTRADFLVMDMGSANMDLFDPDAARFRTEDRVYVNGTATQRRLFRRARELALKPYLASFNVSWTRAILAHLEAGEFDEPGAVVFVLGGPEFTAAHPATAEGLRAQLAFLPPGRRIEWIVSAHRGDVLPVAEAAIGLGGHVAIGVGDHHYGELGHPSNAELVARVAELAARAGREVATPDEAREIFGLGPSGTGSARCSS</sequence>
<keyword evidence="2" id="KW-0808">Transferase</keyword>
<evidence type="ECO:0000256" key="2">
    <source>
        <dbReference type="ARBA" id="ARBA00022679"/>
    </source>
</evidence>
<comment type="cofactor">
    <cofactor evidence="1">
        <name>Zn(2+)</name>
        <dbReference type="ChEBI" id="CHEBI:29105"/>
    </cofactor>
</comment>
<accession>A0ABW0ZQW2</accession>
<dbReference type="PANTHER" id="PTHR37418">
    <property type="entry name" value="3-KETO-5-AMINOHEXANOATE CLEAVAGE ENZYME-RELATED"/>
    <property type="match status" value="1"/>
</dbReference>
<evidence type="ECO:0000313" key="6">
    <source>
        <dbReference type="Proteomes" id="UP001596074"/>
    </source>
</evidence>
<name>A0ABW0ZQW2_9ACTN</name>
<keyword evidence="3" id="KW-0479">Metal-binding</keyword>
<dbReference type="Pfam" id="PF05853">
    <property type="entry name" value="BKACE"/>
    <property type="match status" value="1"/>
</dbReference>
<keyword evidence="6" id="KW-1185">Reference proteome</keyword>
<protein>
    <submittedName>
        <fullName evidence="5">3-keto-5-aminohexanoate cleavage protein</fullName>
    </submittedName>
</protein>
<reference evidence="6" key="1">
    <citation type="journal article" date="2019" name="Int. J. Syst. Evol. Microbiol.">
        <title>The Global Catalogue of Microorganisms (GCM) 10K type strain sequencing project: providing services to taxonomists for standard genome sequencing and annotation.</title>
        <authorList>
            <consortium name="The Broad Institute Genomics Platform"/>
            <consortium name="The Broad Institute Genome Sequencing Center for Infectious Disease"/>
            <person name="Wu L."/>
            <person name="Ma J."/>
        </authorList>
    </citation>
    <scope>NUCLEOTIDE SEQUENCE [LARGE SCALE GENOMIC DNA]</scope>
    <source>
        <strain evidence="6">KCTC 42087</strain>
    </source>
</reference>
<organism evidence="5 6">
    <name type="scientific">Actinomadura rugatobispora</name>
    <dbReference type="NCBI Taxonomy" id="1994"/>
    <lineage>
        <taxon>Bacteria</taxon>
        <taxon>Bacillati</taxon>
        <taxon>Actinomycetota</taxon>
        <taxon>Actinomycetes</taxon>
        <taxon>Streptosporangiales</taxon>
        <taxon>Thermomonosporaceae</taxon>
        <taxon>Actinomadura</taxon>
    </lineage>
</organism>
<proteinExistence type="predicted"/>
<comment type="caution">
    <text evidence="5">The sequence shown here is derived from an EMBL/GenBank/DDBJ whole genome shotgun (WGS) entry which is preliminary data.</text>
</comment>
<dbReference type="EMBL" id="JBHSON010000009">
    <property type="protein sequence ID" value="MFC5745630.1"/>
    <property type="molecule type" value="Genomic_DNA"/>
</dbReference>
<dbReference type="Gene3D" id="3.20.20.70">
    <property type="entry name" value="Aldolase class I"/>
    <property type="match status" value="1"/>
</dbReference>